<sequence length="438" mass="48192">MTATELTNPGTSGGGAPPQRRPRVREVSSRFMSPLIHEEDTIRRSLDTPKSVLISSINRKRDPPKSRQKLFKENGDPHTKDYNNNGNSKTLLQSSIWRSDVGTDRIVQSRYKQSTNPLQRSFSGVSAATKLLQEATCSDDMLVSKIVTTGGEQRPISCPNSPICVTSNKALLVPDRHCENVKLVAPSPCSRSLDFRNGDNMSSRSVLKTGVLPLPPHPKLGSLDSRRGGKKGGQQEDANAFKLMHNHLLQWRFANAKAEASIQAQKTEAERQLYSLGSNIAGLRDSVERKRIELARLQRITILSTILQGHMPDLDRWSDLEEDYSSSLSGMTNALLNASLRLPIGSEIRQVDVTELREVLDSASKVVESIGSQIQSFIPQADELDGLSSEVARVAAGEKALVEECGSLTLKLHSSHVNEWSLRGHLIQLKGTKTSTSF</sequence>
<comment type="similarity">
    <text evidence="1">Belongs to the QWRF family.</text>
</comment>
<accession>A0AAV3PTH8</accession>
<keyword evidence="4" id="KW-1185">Reference proteome</keyword>
<feature type="region of interest" description="Disordered" evidence="2">
    <location>
        <begin position="1"/>
        <end position="26"/>
    </location>
</feature>
<proteinExistence type="inferred from homology"/>
<dbReference type="EMBL" id="BAABME010002298">
    <property type="protein sequence ID" value="GAA0154011.1"/>
    <property type="molecule type" value="Genomic_DNA"/>
</dbReference>
<dbReference type="PANTHER" id="PTHR31807">
    <property type="entry name" value="AUGMIN FAMILY MEMBER"/>
    <property type="match status" value="1"/>
</dbReference>
<organism evidence="3 4">
    <name type="scientific">Lithospermum erythrorhizon</name>
    <name type="common">Purple gromwell</name>
    <name type="synonym">Lithospermum officinale var. erythrorhizon</name>
    <dbReference type="NCBI Taxonomy" id="34254"/>
    <lineage>
        <taxon>Eukaryota</taxon>
        <taxon>Viridiplantae</taxon>
        <taxon>Streptophyta</taxon>
        <taxon>Embryophyta</taxon>
        <taxon>Tracheophyta</taxon>
        <taxon>Spermatophyta</taxon>
        <taxon>Magnoliopsida</taxon>
        <taxon>eudicotyledons</taxon>
        <taxon>Gunneridae</taxon>
        <taxon>Pentapetalae</taxon>
        <taxon>asterids</taxon>
        <taxon>lamiids</taxon>
        <taxon>Boraginales</taxon>
        <taxon>Boraginaceae</taxon>
        <taxon>Boraginoideae</taxon>
        <taxon>Lithospermeae</taxon>
        <taxon>Lithospermum</taxon>
    </lineage>
</organism>
<dbReference type="Proteomes" id="UP001454036">
    <property type="component" value="Unassembled WGS sequence"/>
</dbReference>
<dbReference type="GO" id="GO:0051225">
    <property type="term" value="P:spindle assembly"/>
    <property type="evidence" value="ECO:0007669"/>
    <property type="project" value="TreeGrafter"/>
</dbReference>
<dbReference type="GO" id="GO:0005880">
    <property type="term" value="C:nuclear microtubule"/>
    <property type="evidence" value="ECO:0007669"/>
    <property type="project" value="TreeGrafter"/>
</dbReference>
<evidence type="ECO:0000256" key="1">
    <source>
        <dbReference type="ARBA" id="ARBA00010016"/>
    </source>
</evidence>
<feature type="compositionally biased region" description="Polar residues" evidence="2">
    <location>
        <begin position="1"/>
        <end position="10"/>
    </location>
</feature>
<dbReference type="GO" id="GO:0008017">
    <property type="term" value="F:microtubule binding"/>
    <property type="evidence" value="ECO:0007669"/>
    <property type="project" value="TreeGrafter"/>
</dbReference>
<dbReference type="Pfam" id="PF04484">
    <property type="entry name" value="QWRF"/>
    <property type="match status" value="1"/>
</dbReference>
<protein>
    <submittedName>
        <fullName evidence="3">Uncharacterized protein</fullName>
    </submittedName>
</protein>
<dbReference type="InterPro" id="IPR007573">
    <property type="entry name" value="QWRF"/>
</dbReference>
<feature type="region of interest" description="Disordered" evidence="2">
    <location>
        <begin position="208"/>
        <end position="235"/>
    </location>
</feature>
<dbReference type="GO" id="GO:0005737">
    <property type="term" value="C:cytoplasm"/>
    <property type="evidence" value="ECO:0007669"/>
    <property type="project" value="TreeGrafter"/>
</dbReference>
<dbReference type="PANTHER" id="PTHR31807:SF6">
    <property type="entry name" value="PROTEIN ENDOSPERM DEFECTIVE 1-RELATED"/>
    <property type="match status" value="1"/>
</dbReference>
<comment type="caution">
    <text evidence="3">The sequence shown here is derived from an EMBL/GenBank/DDBJ whole genome shotgun (WGS) entry which is preliminary data.</text>
</comment>
<feature type="region of interest" description="Disordered" evidence="2">
    <location>
        <begin position="53"/>
        <end position="87"/>
    </location>
</feature>
<evidence type="ECO:0000313" key="3">
    <source>
        <dbReference type="EMBL" id="GAA0154011.1"/>
    </source>
</evidence>
<dbReference type="AlphaFoldDB" id="A0AAV3PTH8"/>
<evidence type="ECO:0000256" key="2">
    <source>
        <dbReference type="SAM" id="MobiDB-lite"/>
    </source>
</evidence>
<feature type="compositionally biased region" description="Basic and acidic residues" evidence="2">
    <location>
        <begin position="59"/>
        <end position="81"/>
    </location>
</feature>
<name>A0AAV3PTH8_LITER</name>
<evidence type="ECO:0000313" key="4">
    <source>
        <dbReference type="Proteomes" id="UP001454036"/>
    </source>
</evidence>
<gene>
    <name evidence="3" type="ORF">LIER_12114</name>
</gene>
<reference evidence="3 4" key="1">
    <citation type="submission" date="2024-01" db="EMBL/GenBank/DDBJ databases">
        <title>The complete chloroplast genome sequence of Lithospermum erythrorhizon: insights into the phylogenetic relationship among Boraginaceae species and the maternal lineages of purple gromwells.</title>
        <authorList>
            <person name="Okada T."/>
            <person name="Watanabe K."/>
        </authorList>
    </citation>
    <scope>NUCLEOTIDE SEQUENCE [LARGE SCALE GENOMIC DNA]</scope>
</reference>